<dbReference type="GeneTree" id="ENSGT00980000198994"/>
<name>A0A3Q2VTE6_HAPBU</name>
<proteinExistence type="predicted"/>
<keyword evidence="2" id="KW-1185">Reference proteome</keyword>
<dbReference type="Proteomes" id="UP000264840">
    <property type="component" value="Unplaced"/>
</dbReference>
<sequence>MTIVTDALWLAAKGRSKVAGGTERRVSLCVCQQTDTKNINSLLTDRTSVSVMFQNVFQKWTSRFWVMRSNSVPLNSGSMAYFPEVKKELAATPEKSREKGMHIMIMMG</sequence>
<dbReference type="Ensembl" id="ENSHBUT00000033579.1">
    <property type="protein sequence ID" value="ENSHBUP00000014924.1"/>
    <property type="gene ID" value="ENSHBUG00000016812.1"/>
</dbReference>
<reference evidence="1" key="2">
    <citation type="submission" date="2025-09" db="UniProtKB">
        <authorList>
            <consortium name="Ensembl"/>
        </authorList>
    </citation>
    <scope>IDENTIFICATION</scope>
</reference>
<dbReference type="OMA" id="GMHIMIM"/>
<accession>A0A3Q2VTE6</accession>
<reference evidence="1" key="1">
    <citation type="submission" date="2025-08" db="UniProtKB">
        <authorList>
            <consortium name="Ensembl"/>
        </authorList>
    </citation>
    <scope>IDENTIFICATION</scope>
</reference>
<evidence type="ECO:0000313" key="2">
    <source>
        <dbReference type="Proteomes" id="UP000264840"/>
    </source>
</evidence>
<dbReference type="AlphaFoldDB" id="A0A3Q2VTE6"/>
<protein>
    <submittedName>
        <fullName evidence="1">Uncharacterized protein</fullName>
    </submittedName>
</protein>
<evidence type="ECO:0000313" key="1">
    <source>
        <dbReference type="Ensembl" id="ENSHBUP00000014924.1"/>
    </source>
</evidence>
<organism evidence="1 2">
    <name type="scientific">Haplochromis burtoni</name>
    <name type="common">Burton's mouthbrooder</name>
    <name type="synonym">Chromis burtoni</name>
    <dbReference type="NCBI Taxonomy" id="8153"/>
    <lineage>
        <taxon>Eukaryota</taxon>
        <taxon>Metazoa</taxon>
        <taxon>Chordata</taxon>
        <taxon>Craniata</taxon>
        <taxon>Vertebrata</taxon>
        <taxon>Euteleostomi</taxon>
        <taxon>Actinopterygii</taxon>
        <taxon>Neopterygii</taxon>
        <taxon>Teleostei</taxon>
        <taxon>Neoteleostei</taxon>
        <taxon>Acanthomorphata</taxon>
        <taxon>Ovalentaria</taxon>
        <taxon>Cichlomorphae</taxon>
        <taxon>Cichliformes</taxon>
        <taxon>Cichlidae</taxon>
        <taxon>African cichlids</taxon>
        <taxon>Pseudocrenilabrinae</taxon>
        <taxon>Haplochromini</taxon>
        <taxon>Haplochromis</taxon>
    </lineage>
</organism>